<name>A0ABQ7WSC3_SOLTU</name>
<dbReference type="EMBL" id="JAIVGD010000001">
    <property type="protein sequence ID" value="KAH0782897.1"/>
    <property type="molecule type" value="Genomic_DNA"/>
</dbReference>
<accession>A0ABQ7WSC3</accession>
<dbReference type="InterPro" id="IPR000760">
    <property type="entry name" value="Inositol_monophosphatase-like"/>
</dbReference>
<dbReference type="PANTHER" id="PTHR43200">
    <property type="entry name" value="PHOSPHATASE"/>
    <property type="match status" value="1"/>
</dbReference>
<gene>
    <name evidence="6" type="ORF">KY290_002495</name>
</gene>
<organism evidence="6 7">
    <name type="scientific">Solanum tuberosum</name>
    <name type="common">Potato</name>
    <dbReference type="NCBI Taxonomy" id="4113"/>
    <lineage>
        <taxon>Eukaryota</taxon>
        <taxon>Viridiplantae</taxon>
        <taxon>Streptophyta</taxon>
        <taxon>Embryophyta</taxon>
        <taxon>Tracheophyta</taxon>
        <taxon>Spermatophyta</taxon>
        <taxon>Magnoliopsida</taxon>
        <taxon>eudicotyledons</taxon>
        <taxon>Gunneridae</taxon>
        <taxon>Pentapetalae</taxon>
        <taxon>asterids</taxon>
        <taxon>lamiids</taxon>
        <taxon>Solanales</taxon>
        <taxon>Solanaceae</taxon>
        <taxon>Solanoideae</taxon>
        <taxon>Solaneae</taxon>
        <taxon>Solanum</taxon>
    </lineage>
</organism>
<keyword evidence="4" id="KW-0378">Hydrolase</keyword>
<dbReference type="PRINTS" id="PR00377">
    <property type="entry name" value="IMPHPHTASES"/>
</dbReference>
<evidence type="ECO:0000313" key="6">
    <source>
        <dbReference type="EMBL" id="KAH0782897.1"/>
    </source>
</evidence>
<keyword evidence="5" id="KW-0460">Magnesium</keyword>
<dbReference type="SUPFAM" id="SSF56655">
    <property type="entry name" value="Carbohydrate phosphatase"/>
    <property type="match status" value="1"/>
</dbReference>
<evidence type="ECO:0000256" key="3">
    <source>
        <dbReference type="ARBA" id="ARBA00022723"/>
    </source>
</evidence>
<evidence type="ECO:0000256" key="5">
    <source>
        <dbReference type="ARBA" id="ARBA00022842"/>
    </source>
</evidence>
<evidence type="ECO:0000313" key="7">
    <source>
        <dbReference type="Proteomes" id="UP000826656"/>
    </source>
</evidence>
<dbReference type="PANTHER" id="PTHR43200:SF6">
    <property type="entry name" value="3'(2'),5'-BISPHOSPHATE NUCLEOTIDASE"/>
    <property type="match status" value="1"/>
</dbReference>
<comment type="similarity">
    <text evidence="2">Belongs to the inositol monophosphatase superfamily.</text>
</comment>
<sequence length="253" mass="27669">MATICRTPLSDMELNRFTQIVNKAADAAAEVVQAEQAIVSVILEEFPSHSIYGEETGWHNRDYALLPDQFIWVLDPIDGTWSFVGKDNCAFGILIGLVYHGKPIIGCIDQPILKLRWVGVKGKGTTINGQEVSTVDCCDMDKARVHLKVPNYNDDAKKAYDSLAKKVGKRLFNGNCIVFGELASGFVDVMVDCALDPYDFLALVPVVEGVVTDWEGKELIWNASTPVVPEGGFKIVATAGKTTHQHVISALSQ</sequence>
<comment type="cofactor">
    <cofactor evidence="1">
        <name>Mg(2+)</name>
        <dbReference type="ChEBI" id="CHEBI:18420"/>
    </cofactor>
</comment>
<evidence type="ECO:0000256" key="1">
    <source>
        <dbReference type="ARBA" id="ARBA00001946"/>
    </source>
</evidence>
<comment type="caution">
    <text evidence="6">The sequence shown here is derived from an EMBL/GenBank/DDBJ whole genome shotgun (WGS) entry which is preliminary data.</text>
</comment>
<keyword evidence="3" id="KW-0479">Metal-binding</keyword>
<dbReference type="InterPro" id="IPR051090">
    <property type="entry name" value="Inositol_monoP_superfamily"/>
</dbReference>
<dbReference type="Proteomes" id="UP000826656">
    <property type="component" value="Unassembled WGS sequence"/>
</dbReference>
<protein>
    <submittedName>
        <fullName evidence="6">Uncharacterized protein</fullName>
    </submittedName>
</protein>
<dbReference type="Gene3D" id="3.40.190.80">
    <property type="match status" value="1"/>
</dbReference>
<proteinExistence type="inferred from homology"/>
<reference evidence="6 7" key="1">
    <citation type="journal article" date="2021" name="bioRxiv">
        <title>Chromosome-scale and haplotype-resolved genome assembly of a tetraploid potato cultivar.</title>
        <authorList>
            <person name="Sun H."/>
            <person name="Jiao W.-B."/>
            <person name="Krause K."/>
            <person name="Campoy J.A."/>
            <person name="Goel M."/>
            <person name="Folz-Donahue K."/>
            <person name="Kukat C."/>
            <person name="Huettel B."/>
            <person name="Schneeberger K."/>
        </authorList>
    </citation>
    <scope>NUCLEOTIDE SEQUENCE [LARGE SCALE GENOMIC DNA]</scope>
    <source>
        <strain evidence="6">SolTubOtavaFocal</strain>
        <tissue evidence="6">Leaves</tissue>
    </source>
</reference>
<dbReference type="Gene3D" id="3.30.540.10">
    <property type="entry name" value="Fructose-1,6-Bisphosphatase, subunit A, domain 1"/>
    <property type="match status" value="1"/>
</dbReference>
<keyword evidence="7" id="KW-1185">Reference proteome</keyword>
<evidence type="ECO:0000256" key="2">
    <source>
        <dbReference type="ARBA" id="ARBA00009759"/>
    </source>
</evidence>
<dbReference type="Pfam" id="PF00459">
    <property type="entry name" value="Inositol_P"/>
    <property type="match status" value="1"/>
</dbReference>
<evidence type="ECO:0000256" key="4">
    <source>
        <dbReference type="ARBA" id="ARBA00022801"/>
    </source>
</evidence>